<keyword evidence="1" id="KW-1133">Transmembrane helix</keyword>
<dbReference type="Proteomes" id="UP000199439">
    <property type="component" value="Unassembled WGS sequence"/>
</dbReference>
<feature type="transmembrane region" description="Helical" evidence="1">
    <location>
        <begin position="6"/>
        <end position="26"/>
    </location>
</feature>
<accession>A0A1I1QK56</accession>
<evidence type="ECO:0000313" key="2">
    <source>
        <dbReference type="EMBL" id="SFD22372.1"/>
    </source>
</evidence>
<dbReference type="RefSeq" id="WP_175473557.1">
    <property type="nucleotide sequence ID" value="NZ_FOMI01000006.1"/>
</dbReference>
<keyword evidence="3" id="KW-1185">Reference proteome</keyword>
<proteinExistence type="predicted"/>
<name>A0A1I1QK56_9FLAO</name>
<evidence type="ECO:0000313" key="3">
    <source>
        <dbReference type="Proteomes" id="UP000199439"/>
    </source>
</evidence>
<dbReference type="EMBL" id="FOMI01000006">
    <property type="protein sequence ID" value="SFD22372.1"/>
    <property type="molecule type" value="Genomic_DNA"/>
</dbReference>
<protein>
    <submittedName>
        <fullName evidence="2">Uncharacterized protein</fullName>
    </submittedName>
</protein>
<keyword evidence="1" id="KW-0812">Transmembrane</keyword>
<evidence type="ECO:0000256" key="1">
    <source>
        <dbReference type="SAM" id="Phobius"/>
    </source>
</evidence>
<dbReference type="AlphaFoldDB" id="A0A1I1QK56"/>
<organism evidence="2 3">
    <name type="scientific">Algibacter pectinivorans</name>
    <dbReference type="NCBI Taxonomy" id="870482"/>
    <lineage>
        <taxon>Bacteria</taxon>
        <taxon>Pseudomonadati</taxon>
        <taxon>Bacteroidota</taxon>
        <taxon>Flavobacteriia</taxon>
        <taxon>Flavobacteriales</taxon>
        <taxon>Flavobacteriaceae</taxon>
        <taxon>Algibacter</taxon>
    </lineage>
</organism>
<sequence>MKLIEYLTGQGGMMLLGLIAVTVFIIRKYKEKRYFKDVERRINNRNKNQGSK</sequence>
<reference evidence="3" key="1">
    <citation type="submission" date="2016-10" db="EMBL/GenBank/DDBJ databases">
        <authorList>
            <person name="Varghese N."/>
            <person name="Submissions S."/>
        </authorList>
    </citation>
    <scope>NUCLEOTIDE SEQUENCE [LARGE SCALE GENOMIC DNA]</scope>
    <source>
        <strain evidence="3">DSM 25730</strain>
    </source>
</reference>
<keyword evidence="1" id="KW-0472">Membrane</keyword>
<gene>
    <name evidence="2" type="ORF">SAMN04487987_106225</name>
</gene>